<dbReference type="RefSeq" id="WP_182324233.1">
    <property type="nucleotide sequence ID" value="NZ_CP058554.1"/>
</dbReference>
<dbReference type="PROSITE" id="PS50893">
    <property type="entry name" value="ABC_TRANSPORTER_2"/>
    <property type="match status" value="1"/>
</dbReference>
<dbReference type="GO" id="GO:0016887">
    <property type="term" value="F:ATP hydrolysis activity"/>
    <property type="evidence" value="ECO:0007669"/>
    <property type="project" value="InterPro"/>
</dbReference>
<dbReference type="InterPro" id="IPR027417">
    <property type="entry name" value="P-loop_NTPase"/>
</dbReference>
<dbReference type="SUPFAM" id="SSF52540">
    <property type="entry name" value="P-loop containing nucleoside triphosphate hydrolases"/>
    <property type="match status" value="1"/>
</dbReference>
<dbReference type="InterPro" id="IPR017871">
    <property type="entry name" value="ABC_transporter-like_CS"/>
</dbReference>
<keyword evidence="1" id="KW-0813">Transport</keyword>
<evidence type="ECO:0000313" key="12">
    <source>
        <dbReference type="EMBL" id="QMV74512.1"/>
    </source>
</evidence>
<accession>A0A7G5EKI7</accession>
<dbReference type="SUPFAM" id="SSF50331">
    <property type="entry name" value="MOP-like"/>
    <property type="match status" value="1"/>
</dbReference>
<keyword evidence="6 12" id="KW-0067">ATP-binding</keyword>
<dbReference type="Pfam" id="PF00005">
    <property type="entry name" value="ABC_tran"/>
    <property type="match status" value="1"/>
</dbReference>
<keyword evidence="3 9" id="KW-0500">Molybdenum</keyword>
<evidence type="ECO:0000256" key="4">
    <source>
        <dbReference type="ARBA" id="ARBA00022519"/>
    </source>
</evidence>
<evidence type="ECO:0000259" key="11">
    <source>
        <dbReference type="PROSITE" id="PS51866"/>
    </source>
</evidence>
<evidence type="ECO:0000256" key="3">
    <source>
        <dbReference type="ARBA" id="ARBA00022505"/>
    </source>
</evidence>
<dbReference type="InterPro" id="IPR008995">
    <property type="entry name" value="Mo/tungstate-bd_C_term_dom"/>
</dbReference>
<dbReference type="InterPro" id="IPR005116">
    <property type="entry name" value="Transp-assoc_OB_typ1"/>
</dbReference>
<feature type="domain" description="Mop" evidence="11">
    <location>
        <begin position="308"/>
        <end position="378"/>
    </location>
</feature>
<evidence type="ECO:0000256" key="9">
    <source>
        <dbReference type="PROSITE-ProRule" id="PRU01213"/>
    </source>
</evidence>
<proteinExistence type="predicted"/>
<dbReference type="NCBIfam" id="TIGR02142">
    <property type="entry name" value="modC_ABC"/>
    <property type="match status" value="1"/>
</dbReference>
<dbReference type="EMBL" id="CP058554">
    <property type="protein sequence ID" value="QMV74512.1"/>
    <property type="molecule type" value="Genomic_DNA"/>
</dbReference>
<dbReference type="Gene3D" id="3.40.50.300">
    <property type="entry name" value="P-loop containing nucleotide triphosphate hydrolases"/>
    <property type="match status" value="1"/>
</dbReference>
<keyword evidence="13" id="KW-1185">Reference proteome</keyword>
<dbReference type="Gene3D" id="2.40.50.100">
    <property type="match status" value="1"/>
</dbReference>
<protein>
    <submittedName>
        <fullName evidence="12">Molybdenum ABC transporter ATP-binding protein</fullName>
    </submittedName>
</protein>
<evidence type="ECO:0000256" key="8">
    <source>
        <dbReference type="ARBA" id="ARBA00023136"/>
    </source>
</evidence>
<keyword evidence="4" id="KW-0997">Cell inner membrane</keyword>
<dbReference type="PANTHER" id="PTHR43514:SF10">
    <property type="entry name" value="MOLYBDENUM IMPORT ATP-BINDING PROTEIN MODC 2"/>
    <property type="match status" value="1"/>
</dbReference>
<dbReference type="PROSITE" id="PS00211">
    <property type="entry name" value="ABC_TRANSPORTER_1"/>
    <property type="match status" value="1"/>
</dbReference>
<dbReference type="GO" id="GO:0005524">
    <property type="term" value="F:ATP binding"/>
    <property type="evidence" value="ECO:0007669"/>
    <property type="project" value="UniProtKB-KW"/>
</dbReference>
<dbReference type="GO" id="GO:0016020">
    <property type="term" value="C:membrane"/>
    <property type="evidence" value="ECO:0007669"/>
    <property type="project" value="InterPro"/>
</dbReference>
<keyword evidence="2" id="KW-1003">Cell membrane</keyword>
<dbReference type="AlphaFoldDB" id="A0A7G5EKI7"/>
<evidence type="ECO:0000256" key="1">
    <source>
        <dbReference type="ARBA" id="ARBA00022448"/>
    </source>
</evidence>
<name>A0A7G5EKI7_9BURK</name>
<dbReference type="PANTHER" id="PTHR43514">
    <property type="entry name" value="ABC TRANSPORTER I FAMILY MEMBER 10"/>
    <property type="match status" value="1"/>
</dbReference>
<dbReference type="InterPro" id="IPR011868">
    <property type="entry name" value="ModC_ABC_ATP-bd"/>
</dbReference>
<dbReference type="InterPro" id="IPR004606">
    <property type="entry name" value="Mop_domain"/>
</dbReference>
<dbReference type="InterPro" id="IPR050334">
    <property type="entry name" value="Molybdenum_import_ModC"/>
</dbReference>
<dbReference type="Pfam" id="PF03459">
    <property type="entry name" value="TOBE"/>
    <property type="match status" value="1"/>
</dbReference>
<dbReference type="InterPro" id="IPR003439">
    <property type="entry name" value="ABC_transporter-like_ATP-bd"/>
</dbReference>
<keyword evidence="5" id="KW-0547">Nucleotide-binding</keyword>
<evidence type="ECO:0000256" key="2">
    <source>
        <dbReference type="ARBA" id="ARBA00022475"/>
    </source>
</evidence>
<dbReference type="GO" id="GO:0140359">
    <property type="term" value="F:ABC-type transporter activity"/>
    <property type="evidence" value="ECO:0007669"/>
    <property type="project" value="InterPro"/>
</dbReference>
<organism evidence="12 13">
    <name type="scientific">Comamonas piscis</name>
    <dbReference type="NCBI Taxonomy" id="1562974"/>
    <lineage>
        <taxon>Bacteria</taxon>
        <taxon>Pseudomonadati</taxon>
        <taxon>Pseudomonadota</taxon>
        <taxon>Betaproteobacteria</taxon>
        <taxon>Burkholderiales</taxon>
        <taxon>Comamonadaceae</taxon>
        <taxon>Comamonas</taxon>
    </lineage>
</organism>
<dbReference type="PROSITE" id="PS51866">
    <property type="entry name" value="MOP"/>
    <property type="match status" value="1"/>
</dbReference>
<dbReference type="Proteomes" id="UP000515240">
    <property type="component" value="Chromosome"/>
</dbReference>
<evidence type="ECO:0000256" key="6">
    <source>
        <dbReference type="ARBA" id="ARBA00022840"/>
    </source>
</evidence>
<keyword evidence="7" id="KW-1278">Translocase</keyword>
<evidence type="ECO:0000313" key="13">
    <source>
        <dbReference type="Proteomes" id="UP000515240"/>
    </source>
</evidence>
<dbReference type="SMART" id="SM00382">
    <property type="entry name" value="AAA"/>
    <property type="match status" value="1"/>
</dbReference>
<sequence>MTQAQNLNNGIQVRLQLQRAAFQLQVDLQLPGQGVTALFGPSGCGKTSCLRSIAGLERAQGRVSVHGEPWQDDDSGHWLPTHQRALGYVFQEASLFPHLSAQDNIRYGLRRTPAARQRVQLERLVELLGIGPLLARKPATLSGGERQRVAIARALATSPRVLLMDEPLAALDAERKAEVLPYLDQLSEQLKLPILYVSHSIDEVGRLADQVVLLQAGKVVAQGPVAELLTQLDAPLAKNLPDAQQASLLEGQVCGHDTQDHLWSLQIGSMPQLQLHWTQADAHYAQGERVRLRVLARDVSLSLMPQPGSSILNSLPAVVTAIQANSPGQVLVQLRLAPGAADDTPHLLALVSARSARLLQLAPGLLVHAQLKGVAVLR</sequence>
<gene>
    <name evidence="12" type="primary">modC</name>
    <name evidence="12" type="ORF">HS961_17660</name>
</gene>
<dbReference type="KEGG" id="cpis:HS961_17660"/>
<feature type="domain" description="ABC transporter" evidence="10">
    <location>
        <begin position="2"/>
        <end position="241"/>
    </location>
</feature>
<dbReference type="GO" id="GO:0015098">
    <property type="term" value="F:molybdate ion transmembrane transporter activity"/>
    <property type="evidence" value="ECO:0007669"/>
    <property type="project" value="InterPro"/>
</dbReference>
<reference evidence="12 13" key="1">
    <citation type="journal article" date="2020" name="G3 (Bethesda)">
        <title>CeMbio - The Caenorhabditis elegans Microbiome Resource.</title>
        <authorList>
            <person name="Dirksen P."/>
            <person name="Assie A."/>
            <person name="Zimmermann J."/>
            <person name="Zhang F."/>
            <person name="Tietje A.M."/>
            <person name="Marsh S.A."/>
            <person name="Felix M.A."/>
            <person name="Shapira M."/>
            <person name="Kaleta C."/>
            <person name="Schulenburg H."/>
            <person name="Samuel B."/>
        </authorList>
    </citation>
    <scope>NUCLEOTIDE SEQUENCE [LARGE SCALE GENOMIC DNA]</scope>
    <source>
        <strain evidence="12 13">BIGb0172</strain>
    </source>
</reference>
<evidence type="ECO:0000256" key="5">
    <source>
        <dbReference type="ARBA" id="ARBA00022741"/>
    </source>
</evidence>
<dbReference type="InterPro" id="IPR003593">
    <property type="entry name" value="AAA+_ATPase"/>
</dbReference>
<evidence type="ECO:0000256" key="7">
    <source>
        <dbReference type="ARBA" id="ARBA00022967"/>
    </source>
</evidence>
<keyword evidence="8" id="KW-0472">Membrane</keyword>
<evidence type="ECO:0000259" key="10">
    <source>
        <dbReference type="PROSITE" id="PS50893"/>
    </source>
</evidence>